<reference evidence="2" key="1">
    <citation type="submission" date="2023-03" db="EMBL/GenBank/DDBJ databases">
        <authorList>
            <person name="Pearce D."/>
        </authorList>
    </citation>
    <scope>NUCLEOTIDE SEQUENCE</scope>
    <source>
        <strain evidence="2">Mc</strain>
    </source>
</reference>
<feature type="transmembrane region" description="Helical" evidence="1">
    <location>
        <begin position="85"/>
        <end position="105"/>
    </location>
</feature>
<name>A0AA35V8S0_METCP</name>
<sequence length="167" mass="18318">MPLIRLFIEICLFRKGPQDVPRSLLLLWLTAAAYLLVGFILLGLEVDWLPAVVESLAELAMLLGFVWLLLALFKKTPRWQKTAIAMLGSDVVISAPAIPLVGWTLAVPDAAGIHLMLFGMMLWHVAVVAHIFRHALSQPWATGLLLAVAYVAGSYSVMMTLFPPTSV</sequence>
<keyword evidence="1" id="KW-1133">Transmembrane helix</keyword>
<dbReference type="Proteomes" id="UP001158598">
    <property type="component" value="Chromosome"/>
</dbReference>
<proteinExistence type="predicted"/>
<evidence type="ECO:0008006" key="4">
    <source>
        <dbReference type="Google" id="ProtNLM"/>
    </source>
</evidence>
<feature type="transmembrane region" description="Helical" evidence="1">
    <location>
        <begin position="24"/>
        <end position="44"/>
    </location>
</feature>
<keyword evidence="1" id="KW-0812">Transmembrane</keyword>
<feature type="transmembrane region" description="Helical" evidence="1">
    <location>
        <begin position="111"/>
        <end position="132"/>
    </location>
</feature>
<evidence type="ECO:0000256" key="1">
    <source>
        <dbReference type="SAM" id="Phobius"/>
    </source>
</evidence>
<gene>
    <name evidence="2" type="ORF">MCNOR_3250</name>
</gene>
<dbReference type="RefSeq" id="WP_017364118.1">
    <property type="nucleotide sequence ID" value="NZ_OX458332.1"/>
</dbReference>
<dbReference type="EMBL" id="OX458332">
    <property type="protein sequence ID" value="CAI8890773.1"/>
    <property type="molecule type" value="Genomic_DNA"/>
</dbReference>
<organism evidence="2 3">
    <name type="scientific">Methylococcus capsulatus</name>
    <dbReference type="NCBI Taxonomy" id="414"/>
    <lineage>
        <taxon>Bacteria</taxon>
        <taxon>Pseudomonadati</taxon>
        <taxon>Pseudomonadota</taxon>
        <taxon>Gammaproteobacteria</taxon>
        <taxon>Methylococcales</taxon>
        <taxon>Methylococcaceae</taxon>
        <taxon>Methylococcus</taxon>
    </lineage>
</organism>
<keyword evidence="1" id="KW-0472">Membrane</keyword>
<dbReference type="AlphaFoldDB" id="A0AA35V8S0"/>
<protein>
    <recommendedName>
        <fullName evidence="4">Yip1 domain-containing protein</fullName>
    </recommendedName>
</protein>
<accession>A0AA35V8S0</accession>
<evidence type="ECO:0000313" key="3">
    <source>
        <dbReference type="Proteomes" id="UP001158598"/>
    </source>
</evidence>
<feature type="transmembrane region" description="Helical" evidence="1">
    <location>
        <begin position="144"/>
        <end position="162"/>
    </location>
</feature>
<feature type="transmembrane region" description="Helical" evidence="1">
    <location>
        <begin position="56"/>
        <end position="73"/>
    </location>
</feature>
<evidence type="ECO:0000313" key="2">
    <source>
        <dbReference type="EMBL" id="CAI8890773.1"/>
    </source>
</evidence>